<feature type="signal peptide" evidence="2">
    <location>
        <begin position="1"/>
        <end position="15"/>
    </location>
</feature>
<dbReference type="EMBL" id="JAZGSY010000189">
    <property type="protein sequence ID" value="KAL1838863.1"/>
    <property type="molecule type" value="Genomic_DNA"/>
</dbReference>
<evidence type="ECO:0008006" key="5">
    <source>
        <dbReference type="Google" id="ProtNLM"/>
    </source>
</evidence>
<evidence type="ECO:0000313" key="4">
    <source>
        <dbReference type="Proteomes" id="UP001583172"/>
    </source>
</evidence>
<sequence>MHFSILLALTTLASALPTPSLSSAKNQCRDDNQTPTCKHISPPTSQTPRLYIVNRPDLSYTTTQTVTFTLPSDASGSSCTLQARFPPQWEIVDTSVLKGGSPLPVNVYAVDSAQEGKEELLATVALASENPEENAPSSPEGREDRVVVVVSEFECREEVSFKFELAGEGEVGFVNGFDEGLRVSGGLEVVYGC</sequence>
<evidence type="ECO:0000256" key="2">
    <source>
        <dbReference type="SAM" id="SignalP"/>
    </source>
</evidence>
<feature type="chain" id="PRO_5047443829" description="Ubiquitin 3 binding protein But2 C-terminal domain-containing protein" evidence="2">
    <location>
        <begin position="16"/>
        <end position="193"/>
    </location>
</feature>
<reference evidence="3 4" key="1">
    <citation type="journal article" date="2024" name="Commun. Biol.">
        <title>Comparative genomic analysis of thermophilic fungi reveals convergent evolutionary adaptations and gene losses.</title>
        <authorList>
            <person name="Steindorff A.S."/>
            <person name="Aguilar-Pontes M.V."/>
            <person name="Robinson A.J."/>
            <person name="Andreopoulos B."/>
            <person name="LaButti K."/>
            <person name="Kuo A."/>
            <person name="Mondo S."/>
            <person name="Riley R."/>
            <person name="Otillar R."/>
            <person name="Haridas S."/>
            <person name="Lipzen A."/>
            <person name="Grimwood J."/>
            <person name="Schmutz J."/>
            <person name="Clum A."/>
            <person name="Reid I.D."/>
            <person name="Moisan M.C."/>
            <person name="Butler G."/>
            <person name="Nguyen T.T.M."/>
            <person name="Dewar K."/>
            <person name="Conant G."/>
            <person name="Drula E."/>
            <person name="Henrissat B."/>
            <person name="Hansel C."/>
            <person name="Singer S."/>
            <person name="Hutchinson M.I."/>
            <person name="de Vries R.P."/>
            <person name="Natvig D.O."/>
            <person name="Powell A.J."/>
            <person name="Tsang A."/>
            <person name="Grigoriev I.V."/>
        </authorList>
    </citation>
    <scope>NUCLEOTIDE SEQUENCE [LARGE SCALE GENOMIC DNA]</scope>
    <source>
        <strain evidence="3 4">CBS 620.91</strain>
    </source>
</reference>
<evidence type="ECO:0000256" key="1">
    <source>
        <dbReference type="SAM" id="MobiDB-lite"/>
    </source>
</evidence>
<protein>
    <recommendedName>
        <fullName evidence="5">Ubiquitin 3 binding protein But2 C-terminal domain-containing protein</fullName>
    </recommendedName>
</protein>
<feature type="region of interest" description="Disordered" evidence="1">
    <location>
        <begin position="20"/>
        <end position="48"/>
    </location>
</feature>
<evidence type="ECO:0000313" key="3">
    <source>
        <dbReference type="EMBL" id="KAL1838863.1"/>
    </source>
</evidence>
<accession>A0ABR3VCF3</accession>
<organism evidence="3 4">
    <name type="scientific">Humicola insolens</name>
    <name type="common">Soft-rot fungus</name>
    <dbReference type="NCBI Taxonomy" id="85995"/>
    <lineage>
        <taxon>Eukaryota</taxon>
        <taxon>Fungi</taxon>
        <taxon>Dikarya</taxon>
        <taxon>Ascomycota</taxon>
        <taxon>Pezizomycotina</taxon>
        <taxon>Sordariomycetes</taxon>
        <taxon>Sordariomycetidae</taxon>
        <taxon>Sordariales</taxon>
        <taxon>Chaetomiaceae</taxon>
        <taxon>Mycothermus</taxon>
    </lineage>
</organism>
<keyword evidence="4" id="KW-1185">Reference proteome</keyword>
<gene>
    <name evidence="3" type="ORF">VTJ49DRAFT_2116</name>
</gene>
<proteinExistence type="predicted"/>
<keyword evidence="2" id="KW-0732">Signal</keyword>
<dbReference type="Proteomes" id="UP001583172">
    <property type="component" value="Unassembled WGS sequence"/>
</dbReference>
<name>A0ABR3VCF3_HUMIN</name>
<comment type="caution">
    <text evidence="3">The sequence shown here is derived from an EMBL/GenBank/DDBJ whole genome shotgun (WGS) entry which is preliminary data.</text>
</comment>